<evidence type="ECO:0000313" key="3">
    <source>
        <dbReference type="Proteomes" id="UP000249898"/>
    </source>
</evidence>
<dbReference type="GO" id="GO:0016747">
    <property type="term" value="F:acyltransferase activity, transferring groups other than amino-acyl groups"/>
    <property type="evidence" value="ECO:0007669"/>
    <property type="project" value="InterPro"/>
</dbReference>
<gene>
    <name evidence="2" type="ORF">A8139_06775</name>
</gene>
<accession>A0A2Z4PZ46</accession>
<proteinExistence type="predicted"/>
<dbReference type="EMBL" id="CP016181">
    <property type="protein sequence ID" value="AWY02334.1"/>
    <property type="molecule type" value="Genomic_DNA"/>
</dbReference>
<dbReference type="PROSITE" id="PS51186">
    <property type="entry name" value="GNAT"/>
    <property type="match status" value="1"/>
</dbReference>
<feature type="domain" description="N-acetyltransferase" evidence="1">
    <location>
        <begin position="2"/>
        <end position="157"/>
    </location>
</feature>
<name>A0A2Z4PZ46_9GAMM</name>
<dbReference type="Proteomes" id="UP000249898">
    <property type="component" value="Chromosome"/>
</dbReference>
<evidence type="ECO:0000313" key="2">
    <source>
        <dbReference type="EMBL" id="AWY02334.1"/>
    </source>
</evidence>
<organism evidence="2 3">
    <name type="scientific">Marinomonas primoryensis</name>
    <dbReference type="NCBI Taxonomy" id="178399"/>
    <lineage>
        <taxon>Bacteria</taxon>
        <taxon>Pseudomonadati</taxon>
        <taxon>Pseudomonadota</taxon>
        <taxon>Gammaproteobacteria</taxon>
        <taxon>Oceanospirillales</taxon>
        <taxon>Oceanospirillaceae</taxon>
        <taxon>Marinomonas</taxon>
    </lineage>
</organism>
<dbReference type="CDD" id="cd04301">
    <property type="entry name" value="NAT_SF"/>
    <property type="match status" value="1"/>
</dbReference>
<sequence length="158" mass="17654">MITIEKMTSQHLGEIIALSVGEEQQQFVGAIDDILTIINAQIRPHVIIAGDQVVGFFLIDTIYVQTNDVATLQSLGLRKFFIDKQHQGKGYAKQALQRLPDYLTITYPNYTDVFLTVNCKNETAKNLYLKSGFQDTSALYLGGPSGPQHVMKQVYNSL</sequence>
<dbReference type="OrthoDB" id="8304386at2"/>
<dbReference type="AlphaFoldDB" id="A0A2Z4PZ46"/>
<reference evidence="2 3" key="1">
    <citation type="submission" date="2016-06" db="EMBL/GenBank/DDBJ databases">
        <title>The sequenced genome of the ice-adhering bacterium Marinomonas primoryensis, from Antarctica.</title>
        <authorList>
            <person name="Graham L."/>
            <person name="Vance T.D.R."/>
            <person name="Davies P.L."/>
        </authorList>
    </citation>
    <scope>NUCLEOTIDE SEQUENCE [LARGE SCALE GENOMIC DNA]</scope>
    <source>
        <strain evidence="2 3">AceL</strain>
    </source>
</reference>
<dbReference type="InterPro" id="IPR016181">
    <property type="entry name" value="Acyl_CoA_acyltransferase"/>
</dbReference>
<dbReference type="RefSeq" id="WP_112141531.1">
    <property type="nucleotide sequence ID" value="NZ_CP016181.1"/>
</dbReference>
<dbReference type="SUPFAM" id="SSF55729">
    <property type="entry name" value="Acyl-CoA N-acyltransferases (Nat)"/>
    <property type="match status" value="1"/>
</dbReference>
<dbReference type="Gene3D" id="3.40.630.30">
    <property type="match status" value="1"/>
</dbReference>
<evidence type="ECO:0000259" key="1">
    <source>
        <dbReference type="PROSITE" id="PS51186"/>
    </source>
</evidence>
<dbReference type="Pfam" id="PF13508">
    <property type="entry name" value="Acetyltransf_7"/>
    <property type="match status" value="1"/>
</dbReference>
<protein>
    <submittedName>
        <fullName evidence="2">Acetyltransferase</fullName>
    </submittedName>
</protein>
<keyword evidence="2" id="KW-0808">Transferase</keyword>
<dbReference type="InterPro" id="IPR000182">
    <property type="entry name" value="GNAT_dom"/>
</dbReference>